<dbReference type="InterPro" id="IPR014718">
    <property type="entry name" value="GH-type_carb-bd"/>
</dbReference>
<feature type="signal peptide" evidence="1">
    <location>
        <begin position="1"/>
        <end position="20"/>
    </location>
</feature>
<dbReference type="GO" id="GO:0004557">
    <property type="term" value="F:alpha-galactosidase activity"/>
    <property type="evidence" value="ECO:0007669"/>
    <property type="project" value="UniProtKB-EC"/>
</dbReference>
<dbReference type="Pfam" id="PF14509">
    <property type="entry name" value="GH97_C"/>
    <property type="match status" value="1"/>
</dbReference>
<evidence type="ECO:0000259" key="4">
    <source>
        <dbReference type="Pfam" id="PF14509"/>
    </source>
</evidence>
<dbReference type="InterPro" id="IPR052720">
    <property type="entry name" value="Glycosyl_hydrolase_97"/>
</dbReference>
<dbReference type="Gene3D" id="2.70.98.10">
    <property type="match status" value="1"/>
</dbReference>
<reference evidence="5 6" key="1">
    <citation type="submission" date="2019-02" db="EMBL/GenBank/DDBJ databases">
        <title>Deep-cultivation of Planctomycetes and their phenomic and genomic characterization uncovers novel biology.</title>
        <authorList>
            <person name="Wiegand S."/>
            <person name="Jogler M."/>
            <person name="Boedeker C."/>
            <person name="Pinto D."/>
            <person name="Vollmers J."/>
            <person name="Rivas-Marin E."/>
            <person name="Kohn T."/>
            <person name="Peeters S.H."/>
            <person name="Heuer A."/>
            <person name="Rast P."/>
            <person name="Oberbeckmann S."/>
            <person name="Bunk B."/>
            <person name="Jeske O."/>
            <person name="Meyerdierks A."/>
            <person name="Storesund J.E."/>
            <person name="Kallscheuer N."/>
            <person name="Luecker S."/>
            <person name="Lage O.M."/>
            <person name="Pohl T."/>
            <person name="Merkel B.J."/>
            <person name="Hornburger P."/>
            <person name="Mueller R.-W."/>
            <person name="Bruemmer F."/>
            <person name="Labrenz M."/>
            <person name="Spormann A.M."/>
            <person name="Op den Camp H."/>
            <person name="Overmann J."/>
            <person name="Amann R."/>
            <person name="Jetten M.S.M."/>
            <person name="Mascher T."/>
            <person name="Medema M.H."/>
            <person name="Devos D.P."/>
            <person name="Kaster A.-K."/>
            <person name="Ovreas L."/>
            <person name="Rohde M."/>
            <person name="Galperin M.Y."/>
            <person name="Jogler C."/>
        </authorList>
    </citation>
    <scope>NUCLEOTIDE SEQUENCE [LARGE SCALE GENOMIC DNA]</scope>
    <source>
        <strain evidence="5 6">Spa11</strain>
    </source>
</reference>
<evidence type="ECO:0000313" key="6">
    <source>
        <dbReference type="Proteomes" id="UP000316426"/>
    </source>
</evidence>
<protein>
    <submittedName>
        <fullName evidence="5">Retaining alpha-galactosidase</fullName>
        <ecNumber evidence="5">3.2.1.22</ecNumber>
    </submittedName>
</protein>
<dbReference type="KEGG" id="bmei:Spa11_23900"/>
<dbReference type="SUPFAM" id="SSF51445">
    <property type="entry name" value="(Trans)glycosidases"/>
    <property type="match status" value="1"/>
</dbReference>
<dbReference type="InterPro" id="IPR029486">
    <property type="entry name" value="GH97_N"/>
</dbReference>
<feature type="chain" id="PRO_5021773072" evidence="1">
    <location>
        <begin position="21"/>
        <end position="694"/>
    </location>
</feature>
<evidence type="ECO:0000313" key="5">
    <source>
        <dbReference type="EMBL" id="QDV74190.1"/>
    </source>
</evidence>
<evidence type="ECO:0000256" key="1">
    <source>
        <dbReference type="SAM" id="SignalP"/>
    </source>
</evidence>
<sequence precursor="true">MKSRSLLLLALLASASLAMAKESATAQLTVTSPDGKNAIEFSLEAGAPTYTVSRNGETLITPSRLGLELKGHKPLTDGFVVAKTETNSTDSVWEQPWGEAREVRDHHNELHVTLQQPDGLKLLVTFRAYDDGVAFRYELPEQDGLDDVAITNEVTEFVLAGDWPAWWIPAFADNRYEYVYSHTPVSETEVVHTPLTMQAGPQAFVSLHEAALIDYSSMALRNEGDQKLKADLFPWSDGVLVKGKGSIRSPWRTIQLADTPSGLAASTMLLNLNEPSKIAETSWITPGKYVGVWWEMHVNRATWGSGDRHGATTDNVKRYIDFAAKNGFKGVLVEGWNVGWDGDWIQNGDKFSFTEPYPDFDIEELARYAADRDVSLVGHHETAGAVSHYEAQLEDAFDLYERLGVKAVKTGYVMFGQGIRRIDENGVEQKEWSHGQFMVRHHQKVIESAAKHRIMVVAHEGIKDTGLRRTWPNAMSRECARGQEYNAWSGDSRNPPEHESILAYTRMLSGPMDYTPGVFDITLSTGVDRQNDRIPSTLAKQLALYVVLYAPLQMACDFPEVYEQHPDAFQFICDVPTDWEKTLALDGMIGDYVVTARKERGADNWCLGAISDEEPRTLEVPLSFLDTGVAYEAQVYRDADDADWLKNPTAYVVESLKVSADTILSVRLAPGGGQAIRFKPLDTVRVSADGTTAK</sequence>
<keyword evidence="6" id="KW-1185">Reference proteome</keyword>
<feature type="domain" description="Glycosyl-hydrolase 97 catalytic" evidence="2">
    <location>
        <begin position="293"/>
        <end position="479"/>
    </location>
</feature>
<feature type="domain" description="Glycosyl-hydrolase 97 C-terminal oligomerisation" evidence="4">
    <location>
        <begin position="578"/>
        <end position="679"/>
    </location>
</feature>
<dbReference type="InterPro" id="IPR013785">
    <property type="entry name" value="Aldolase_TIM"/>
</dbReference>
<dbReference type="GO" id="GO:0030246">
    <property type="term" value="F:carbohydrate binding"/>
    <property type="evidence" value="ECO:0007669"/>
    <property type="project" value="InterPro"/>
</dbReference>
<dbReference type="Gene3D" id="3.20.20.70">
    <property type="entry name" value="Aldolase class I"/>
    <property type="match status" value="1"/>
</dbReference>
<keyword evidence="1" id="KW-0732">Signal</keyword>
<proteinExistence type="predicted"/>
<dbReference type="EMBL" id="CP036349">
    <property type="protein sequence ID" value="QDV74190.1"/>
    <property type="molecule type" value="Genomic_DNA"/>
</dbReference>
<dbReference type="InterPro" id="IPR029483">
    <property type="entry name" value="GH97_C"/>
</dbReference>
<dbReference type="Pfam" id="PF14508">
    <property type="entry name" value="GH97_N"/>
    <property type="match status" value="1"/>
</dbReference>
<evidence type="ECO:0000259" key="2">
    <source>
        <dbReference type="Pfam" id="PF10566"/>
    </source>
</evidence>
<keyword evidence="5" id="KW-0326">Glycosidase</keyword>
<dbReference type="RefSeq" id="WP_145112379.1">
    <property type="nucleotide sequence ID" value="NZ_CP036349.1"/>
</dbReference>
<dbReference type="Pfam" id="PF10566">
    <property type="entry name" value="Glyco_hydro_97"/>
    <property type="match status" value="1"/>
</dbReference>
<dbReference type="AlphaFoldDB" id="A0A518K8R7"/>
<name>A0A518K8R7_9BACT</name>
<dbReference type="InterPro" id="IPR019563">
    <property type="entry name" value="GH97_catalytic"/>
</dbReference>
<dbReference type="PANTHER" id="PTHR35803:SF1">
    <property type="entry name" value="GLUCAN 1,4-ALPHA-GLUCOSIDASE SUSB"/>
    <property type="match status" value="1"/>
</dbReference>
<dbReference type="Proteomes" id="UP000316426">
    <property type="component" value="Chromosome"/>
</dbReference>
<evidence type="ECO:0000259" key="3">
    <source>
        <dbReference type="Pfam" id="PF14508"/>
    </source>
</evidence>
<dbReference type="InterPro" id="IPR017853">
    <property type="entry name" value="GH"/>
</dbReference>
<dbReference type="EC" id="3.2.1.22" evidence="5"/>
<gene>
    <name evidence="5" type="ORF">Spa11_23900</name>
</gene>
<keyword evidence="5" id="KW-0378">Hydrolase</keyword>
<feature type="domain" description="Glycosyl-hydrolase 97 N-terminal" evidence="3">
    <location>
        <begin position="30"/>
        <end position="275"/>
    </location>
</feature>
<accession>A0A518K8R7</accession>
<organism evidence="5 6">
    <name type="scientific">Botrimarina mediterranea</name>
    <dbReference type="NCBI Taxonomy" id="2528022"/>
    <lineage>
        <taxon>Bacteria</taxon>
        <taxon>Pseudomonadati</taxon>
        <taxon>Planctomycetota</taxon>
        <taxon>Planctomycetia</taxon>
        <taxon>Pirellulales</taxon>
        <taxon>Lacipirellulaceae</taxon>
        <taxon>Botrimarina</taxon>
    </lineage>
</organism>
<dbReference type="PANTHER" id="PTHR35803">
    <property type="entry name" value="GLUCAN 1,4-ALPHA-GLUCOSIDASE SUSB-RELATED"/>
    <property type="match status" value="1"/>
</dbReference>